<dbReference type="InterPro" id="IPR003593">
    <property type="entry name" value="AAA+_ATPase"/>
</dbReference>
<evidence type="ECO:0000256" key="7">
    <source>
        <dbReference type="ARBA" id="ARBA00022967"/>
    </source>
</evidence>
<dbReference type="GO" id="GO:0015087">
    <property type="term" value="F:cobalt ion transmembrane transporter activity"/>
    <property type="evidence" value="ECO:0007669"/>
    <property type="project" value="UniProtKB-ARBA"/>
</dbReference>
<protein>
    <submittedName>
        <fullName evidence="10">Transporter</fullName>
    </submittedName>
</protein>
<dbReference type="SUPFAM" id="SSF52540">
    <property type="entry name" value="P-loop containing nucleoside triphosphate hydrolases"/>
    <property type="match status" value="1"/>
</dbReference>
<evidence type="ECO:0000256" key="4">
    <source>
        <dbReference type="ARBA" id="ARBA00022475"/>
    </source>
</evidence>
<dbReference type="PROSITE" id="PS00211">
    <property type="entry name" value="ABC_TRANSPORTER_1"/>
    <property type="match status" value="1"/>
</dbReference>
<keyword evidence="8" id="KW-0472">Membrane</keyword>
<sequence length="266" mass="29553">MLAFDQVDYYYRSRNPVLRQLSFEIRQGEFISIIGGNGSGKSTLAKLMNGLLQPRDGQVMLDHLNTRNPDDLGKIREQAGLVFQNPDDQFITTSVLDEVIFGLENLRVLRADMAGRVNMALQAVHMEDYAEAMPHQLSGGQKQRVAVAAVVAMEPSIMIFDEATSMLDPQGRRDILELMNSLHRQGKTIIQITHHMDEILSSDRVLLLSRGAIAFDGSPSALFSSVSVTEHQLSPPFAVRLHQALGLKTPLRADWKETVSALWATS</sequence>
<evidence type="ECO:0000256" key="2">
    <source>
        <dbReference type="ARBA" id="ARBA00005417"/>
    </source>
</evidence>
<feature type="domain" description="ABC transporter" evidence="9">
    <location>
        <begin position="2"/>
        <end position="235"/>
    </location>
</feature>
<gene>
    <name evidence="10" type="ORF">PBOR_22050</name>
</gene>
<dbReference type="PANTHER" id="PTHR43553">
    <property type="entry name" value="HEAVY METAL TRANSPORTER"/>
    <property type="match status" value="1"/>
</dbReference>
<reference evidence="10" key="1">
    <citation type="submission" date="2014-08" db="EMBL/GenBank/DDBJ databases">
        <title>Comparative genomics of the Paenibacillus odorifer group.</title>
        <authorList>
            <person name="den Bakker H.C."/>
            <person name="Tsai Y.-C.Y.-C."/>
            <person name="Martin N."/>
            <person name="Korlach J."/>
            <person name="Wiedmann M."/>
        </authorList>
    </citation>
    <scope>NUCLEOTIDE SEQUENCE [LARGE SCALE GENOMIC DNA]</scope>
    <source>
        <strain evidence="10">DSM 13188</strain>
    </source>
</reference>
<dbReference type="KEGG" id="pbd:PBOR_22050"/>
<keyword evidence="3" id="KW-0813">Transport</keyword>
<dbReference type="InterPro" id="IPR027417">
    <property type="entry name" value="P-loop_NTPase"/>
</dbReference>
<evidence type="ECO:0000256" key="8">
    <source>
        <dbReference type="ARBA" id="ARBA00023136"/>
    </source>
</evidence>
<dbReference type="EMBL" id="CP009285">
    <property type="protein sequence ID" value="AIQ59329.1"/>
    <property type="molecule type" value="Genomic_DNA"/>
</dbReference>
<dbReference type="Gene3D" id="3.40.50.300">
    <property type="entry name" value="P-loop containing nucleotide triphosphate hydrolases"/>
    <property type="match status" value="1"/>
</dbReference>
<keyword evidence="11" id="KW-1185">Reference proteome</keyword>
<dbReference type="Proteomes" id="UP000029518">
    <property type="component" value="Chromosome"/>
</dbReference>
<keyword evidence="6" id="KW-0067">ATP-binding</keyword>
<dbReference type="InterPro" id="IPR050095">
    <property type="entry name" value="ECF_ABC_transporter_ATP-bd"/>
</dbReference>
<dbReference type="RefSeq" id="WP_042215097.1">
    <property type="nucleotide sequence ID" value="NZ_CP009285.1"/>
</dbReference>
<dbReference type="InterPro" id="IPR030947">
    <property type="entry name" value="EcfA_1"/>
</dbReference>
<dbReference type="InterPro" id="IPR017871">
    <property type="entry name" value="ABC_transporter-like_CS"/>
</dbReference>
<name>A0A089MS91_PAEBO</name>
<dbReference type="GO" id="GO:0043190">
    <property type="term" value="C:ATP-binding cassette (ABC) transporter complex"/>
    <property type="evidence" value="ECO:0007669"/>
    <property type="project" value="TreeGrafter"/>
</dbReference>
<dbReference type="AlphaFoldDB" id="A0A089MS91"/>
<dbReference type="CDD" id="cd03225">
    <property type="entry name" value="ABC_cobalt_CbiO_domain1"/>
    <property type="match status" value="1"/>
</dbReference>
<dbReference type="GO" id="GO:0005524">
    <property type="term" value="F:ATP binding"/>
    <property type="evidence" value="ECO:0007669"/>
    <property type="project" value="UniProtKB-KW"/>
</dbReference>
<dbReference type="OrthoDB" id="9784332at2"/>
<comment type="subcellular location">
    <subcellularLocation>
        <location evidence="1">Cell membrane</location>
        <topology evidence="1">Peripheral membrane protein</topology>
    </subcellularLocation>
</comment>
<evidence type="ECO:0000256" key="3">
    <source>
        <dbReference type="ARBA" id="ARBA00022448"/>
    </source>
</evidence>
<accession>A0A089MS91</accession>
<dbReference type="InterPro" id="IPR015856">
    <property type="entry name" value="ABC_transpr_CbiO/EcfA_su"/>
</dbReference>
<evidence type="ECO:0000256" key="5">
    <source>
        <dbReference type="ARBA" id="ARBA00022741"/>
    </source>
</evidence>
<comment type="similarity">
    <text evidence="2">Belongs to the ABC transporter superfamily.</text>
</comment>
<dbReference type="FunFam" id="3.40.50.300:FF:000224">
    <property type="entry name" value="Energy-coupling factor transporter ATP-binding protein EcfA"/>
    <property type="match status" value="1"/>
</dbReference>
<dbReference type="PROSITE" id="PS50893">
    <property type="entry name" value="ABC_TRANSPORTER_2"/>
    <property type="match status" value="1"/>
</dbReference>
<keyword evidence="4" id="KW-1003">Cell membrane</keyword>
<dbReference type="Pfam" id="PF00005">
    <property type="entry name" value="ABC_tran"/>
    <property type="match status" value="1"/>
</dbReference>
<evidence type="ECO:0000259" key="9">
    <source>
        <dbReference type="PROSITE" id="PS50893"/>
    </source>
</evidence>
<evidence type="ECO:0000313" key="11">
    <source>
        <dbReference type="Proteomes" id="UP000029518"/>
    </source>
</evidence>
<keyword evidence="7" id="KW-1278">Translocase</keyword>
<organism evidence="10 11">
    <name type="scientific">Paenibacillus borealis</name>
    <dbReference type="NCBI Taxonomy" id="160799"/>
    <lineage>
        <taxon>Bacteria</taxon>
        <taxon>Bacillati</taxon>
        <taxon>Bacillota</taxon>
        <taxon>Bacilli</taxon>
        <taxon>Bacillales</taxon>
        <taxon>Paenibacillaceae</taxon>
        <taxon>Paenibacillus</taxon>
    </lineage>
</organism>
<dbReference type="GO" id="GO:0042626">
    <property type="term" value="F:ATPase-coupled transmembrane transporter activity"/>
    <property type="evidence" value="ECO:0007669"/>
    <property type="project" value="TreeGrafter"/>
</dbReference>
<dbReference type="PANTHER" id="PTHR43553:SF24">
    <property type="entry name" value="ENERGY-COUPLING FACTOR TRANSPORTER ATP-BINDING PROTEIN ECFA1"/>
    <property type="match status" value="1"/>
</dbReference>
<evidence type="ECO:0000256" key="6">
    <source>
        <dbReference type="ARBA" id="ARBA00022840"/>
    </source>
</evidence>
<dbReference type="InterPro" id="IPR003439">
    <property type="entry name" value="ABC_transporter-like_ATP-bd"/>
</dbReference>
<dbReference type="HOGENOM" id="CLU_000604_1_22_9"/>
<dbReference type="GO" id="GO:0016887">
    <property type="term" value="F:ATP hydrolysis activity"/>
    <property type="evidence" value="ECO:0007669"/>
    <property type="project" value="InterPro"/>
</dbReference>
<evidence type="ECO:0000313" key="10">
    <source>
        <dbReference type="EMBL" id="AIQ59329.1"/>
    </source>
</evidence>
<dbReference type="NCBIfam" id="TIGR04520">
    <property type="entry name" value="ECF_ATPase_1"/>
    <property type="match status" value="1"/>
</dbReference>
<dbReference type="SMART" id="SM00382">
    <property type="entry name" value="AAA"/>
    <property type="match status" value="1"/>
</dbReference>
<keyword evidence="5" id="KW-0547">Nucleotide-binding</keyword>
<proteinExistence type="inferred from homology"/>
<evidence type="ECO:0000256" key="1">
    <source>
        <dbReference type="ARBA" id="ARBA00004202"/>
    </source>
</evidence>